<sequence length="196" mass="23679">MQKNNLSKVSKDSKKITNSSVSRNRSSNEGNRDTLLIKQLDNYEANYNQSDIEEIKKRAYLVQENIVPIQRLIIKYPSRWPKINRSLELFREKGKTNWEKRNDEMNYHNVPDNEREYLKKSLMLTNLRLSKLKVPLPSPVFNAIYRFIENKEFEYLLDKKSISYLLTLTEREDPPLNWDKKLYVFMRKYLRKELLR</sequence>
<name>A0A150IKA1_9EURY</name>
<protein>
    <submittedName>
        <fullName evidence="2">Uncharacterized protein</fullName>
    </submittedName>
</protein>
<accession>A0A150IXK8</accession>
<accession>A0A150IQN0</accession>
<dbReference type="EMBL" id="LNGE01000022">
    <property type="protein sequence ID" value="KYC45322.1"/>
    <property type="molecule type" value="Genomic_DNA"/>
</dbReference>
<feature type="region of interest" description="Disordered" evidence="1">
    <location>
        <begin position="1"/>
        <end position="33"/>
    </location>
</feature>
<dbReference type="Proteomes" id="UP000091929">
    <property type="component" value="Unassembled WGS sequence"/>
</dbReference>
<evidence type="ECO:0000313" key="2">
    <source>
        <dbReference type="EMBL" id="KYC45322.1"/>
    </source>
</evidence>
<comment type="caution">
    <text evidence="2">The sequence shown here is derived from an EMBL/GenBank/DDBJ whole genome shotgun (WGS) entry which is preliminary data.</text>
</comment>
<evidence type="ECO:0000313" key="6">
    <source>
        <dbReference type="Proteomes" id="UP000092401"/>
    </source>
</evidence>
<feature type="compositionally biased region" description="Low complexity" evidence="1">
    <location>
        <begin position="18"/>
        <end position="29"/>
    </location>
</feature>
<dbReference type="AlphaFoldDB" id="A0A150IKA1"/>
<proteinExistence type="predicted"/>
<dbReference type="Proteomes" id="UP000092403">
    <property type="component" value="Unassembled WGS sequence"/>
</dbReference>
<evidence type="ECO:0000313" key="5">
    <source>
        <dbReference type="Proteomes" id="UP000091929"/>
    </source>
</evidence>
<dbReference type="EMBL" id="LNJC01000027">
    <property type="protein sequence ID" value="KYC49746.1"/>
    <property type="molecule type" value="Genomic_DNA"/>
</dbReference>
<evidence type="ECO:0000256" key="1">
    <source>
        <dbReference type="SAM" id="MobiDB-lite"/>
    </source>
</evidence>
<organism evidence="2 6">
    <name type="scientific">Candidatus Methanofastidiosum methylothiophilum</name>
    <dbReference type="NCBI Taxonomy" id="1705564"/>
    <lineage>
        <taxon>Archaea</taxon>
        <taxon>Methanobacteriati</taxon>
        <taxon>Methanobacteriota</taxon>
        <taxon>Stenosarchaea group</taxon>
        <taxon>Candidatus Methanofastidiosia</taxon>
        <taxon>Candidatus Methanofastidiosales</taxon>
        <taxon>Candidatus Methanofastidiosaceae</taxon>
        <taxon>Candidatus Methanofastidiosum</taxon>
    </lineage>
</organism>
<reference evidence="5 6" key="1">
    <citation type="journal article" date="2016" name="ISME J.">
        <title>Chasing the elusive Euryarchaeota class WSA2: genomes reveal a uniquely fastidious methyl-reducing methanogen.</title>
        <authorList>
            <person name="Nobu M.K."/>
            <person name="Narihiro T."/>
            <person name="Kuroda K."/>
            <person name="Mei R."/>
            <person name="Liu W.T."/>
        </authorList>
    </citation>
    <scope>NUCLEOTIDE SEQUENCE [LARGE SCALE GENOMIC DNA]</scope>
    <source>
        <strain evidence="2">B03fssc0709_Meth_Bin005</strain>
        <strain evidence="3">B15fssc0709_Meth_Bin003</strain>
        <strain evidence="4">BMIXfssc0709_Meth_Bin006</strain>
    </source>
</reference>
<dbReference type="Proteomes" id="UP000092401">
    <property type="component" value="Unassembled WGS sequence"/>
</dbReference>
<accession>A0A150IKA1</accession>
<gene>
    <name evidence="2" type="ORF">APG10_00964</name>
    <name evidence="3" type="ORF">APG11_01271</name>
    <name evidence="4" type="ORF">APG12_01268</name>
</gene>
<evidence type="ECO:0000313" key="4">
    <source>
        <dbReference type="EMBL" id="KYC49746.1"/>
    </source>
</evidence>
<dbReference type="EMBL" id="LNGF01000027">
    <property type="protein sequence ID" value="KYC47297.1"/>
    <property type="molecule type" value="Genomic_DNA"/>
</dbReference>
<evidence type="ECO:0000313" key="3">
    <source>
        <dbReference type="EMBL" id="KYC47297.1"/>
    </source>
</evidence>